<dbReference type="AlphaFoldDB" id="A0A1B1YTP3"/>
<dbReference type="RefSeq" id="WP_083214824.1">
    <property type="nucleotide sequence ID" value="NZ_CP014671.1"/>
</dbReference>
<dbReference type="PROSITE" id="PS52029">
    <property type="entry name" value="LD_TPASE"/>
    <property type="match status" value="1"/>
</dbReference>
<name>A0A1B1YTP3_9GAMM</name>
<feature type="chain" id="PRO_5008533007" description="L,D-TPase catalytic domain-containing protein" evidence="8">
    <location>
        <begin position="29"/>
        <end position="534"/>
    </location>
</feature>
<keyword evidence="5 7" id="KW-0573">Peptidoglycan synthesis</keyword>
<dbReference type="GO" id="GO:0009252">
    <property type="term" value="P:peptidoglycan biosynthetic process"/>
    <property type="evidence" value="ECO:0007669"/>
    <property type="project" value="UniProtKB-UniPathway"/>
</dbReference>
<evidence type="ECO:0000256" key="1">
    <source>
        <dbReference type="ARBA" id="ARBA00004752"/>
    </source>
</evidence>
<feature type="active site" description="Nucleophile" evidence="7">
    <location>
        <position position="450"/>
    </location>
</feature>
<dbReference type="InterPro" id="IPR038063">
    <property type="entry name" value="Transpep_catalytic_dom"/>
</dbReference>
<keyword evidence="6 7" id="KW-0961">Cell wall biogenesis/degradation</keyword>
<dbReference type="InterPro" id="IPR005490">
    <property type="entry name" value="LD_TPept_cat_dom"/>
</dbReference>
<evidence type="ECO:0000256" key="7">
    <source>
        <dbReference type="PROSITE-ProRule" id="PRU01373"/>
    </source>
</evidence>
<dbReference type="Gene3D" id="2.40.440.10">
    <property type="entry name" value="L,D-transpeptidase catalytic domain-like"/>
    <property type="match status" value="1"/>
</dbReference>
<evidence type="ECO:0000313" key="10">
    <source>
        <dbReference type="EMBL" id="ANX04092.1"/>
    </source>
</evidence>
<reference evidence="11" key="1">
    <citation type="submission" date="2016-03" db="EMBL/GenBank/DDBJ databases">
        <title>Complete genome sequence of Solimmundus cernigliae, representing a novel lineage of polycyclic aromatic hydrocarbon degraders within the Gammaproteobacteria.</title>
        <authorList>
            <person name="Singleton D.R."/>
            <person name="Dickey A.N."/>
            <person name="Scholl E.H."/>
            <person name="Wright F.A."/>
            <person name="Aitken M.D."/>
        </authorList>
    </citation>
    <scope>NUCLEOTIDE SEQUENCE [LARGE SCALE GENOMIC DNA]</scope>
    <source>
        <strain evidence="11">TR3.2</strain>
    </source>
</reference>
<dbReference type="PANTHER" id="PTHR41533">
    <property type="entry name" value="L,D-TRANSPEPTIDASE HI_1667-RELATED"/>
    <property type="match status" value="1"/>
</dbReference>
<evidence type="ECO:0000256" key="5">
    <source>
        <dbReference type="ARBA" id="ARBA00022984"/>
    </source>
</evidence>
<protein>
    <recommendedName>
        <fullName evidence="9">L,D-TPase catalytic domain-containing protein</fullName>
    </recommendedName>
</protein>
<gene>
    <name evidence="10" type="ORF">PG2T_07780</name>
</gene>
<dbReference type="InterPro" id="IPR002477">
    <property type="entry name" value="Peptidoglycan-bd-like"/>
</dbReference>
<feature type="domain" description="L,D-TPase catalytic" evidence="9">
    <location>
        <begin position="297"/>
        <end position="480"/>
    </location>
</feature>
<evidence type="ECO:0000256" key="2">
    <source>
        <dbReference type="ARBA" id="ARBA00005992"/>
    </source>
</evidence>
<dbReference type="STRING" id="1810504.PG2T_07780"/>
<dbReference type="InterPro" id="IPR036365">
    <property type="entry name" value="PGBD-like_sf"/>
</dbReference>
<evidence type="ECO:0000256" key="8">
    <source>
        <dbReference type="SAM" id="SignalP"/>
    </source>
</evidence>
<dbReference type="UniPathway" id="UPA00219"/>
<feature type="signal peptide" evidence="8">
    <location>
        <begin position="1"/>
        <end position="28"/>
    </location>
</feature>
<evidence type="ECO:0000256" key="3">
    <source>
        <dbReference type="ARBA" id="ARBA00022679"/>
    </source>
</evidence>
<dbReference type="InterPro" id="IPR036366">
    <property type="entry name" value="PGBDSf"/>
</dbReference>
<dbReference type="InterPro" id="IPR045380">
    <property type="entry name" value="LD_TPept_scaffold_dom"/>
</dbReference>
<feature type="active site" description="Proton donor/acceptor" evidence="7">
    <location>
        <position position="431"/>
    </location>
</feature>
<evidence type="ECO:0000313" key="11">
    <source>
        <dbReference type="Proteomes" id="UP000092952"/>
    </source>
</evidence>
<dbReference type="Gene3D" id="1.10.101.10">
    <property type="entry name" value="PGBD-like superfamily/PGBD"/>
    <property type="match status" value="1"/>
</dbReference>
<keyword evidence="4 7" id="KW-0133">Cell shape</keyword>
<dbReference type="InterPro" id="IPR052905">
    <property type="entry name" value="LD-transpeptidase_YkuD-like"/>
</dbReference>
<dbReference type="Pfam" id="PF20142">
    <property type="entry name" value="Scaffold"/>
    <property type="match status" value="1"/>
</dbReference>
<dbReference type="OrthoDB" id="9778545at2"/>
<dbReference type="SUPFAM" id="SSF141523">
    <property type="entry name" value="L,D-transpeptidase catalytic domain-like"/>
    <property type="match status" value="1"/>
</dbReference>
<organism evidence="10 11">
    <name type="scientific">Immundisolibacter cernigliae</name>
    <dbReference type="NCBI Taxonomy" id="1810504"/>
    <lineage>
        <taxon>Bacteria</taxon>
        <taxon>Pseudomonadati</taxon>
        <taxon>Pseudomonadota</taxon>
        <taxon>Gammaproteobacteria</taxon>
        <taxon>Immundisolibacterales</taxon>
        <taxon>Immundisolibacteraceae</taxon>
        <taxon>Immundisolibacter</taxon>
    </lineage>
</organism>
<evidence type="ECO:0000256" key="6">
    <source>
        <dbReference type="ARBA" id="ARBA00023316"/>
    </source>
</evidence>
<dbReference type="CDD" id="cd16913">
    <property type="entry name" value="YkuD_like"/>
    <property type="match status" value="1"/>
</dbReference>
<dbReference type="GO" id="GO:0016740">
    <property type="term" value="F:transferase activity"/>
    <property type="evidence" value="ECO:0007669"/>
    <property type="project" value="UniProtKB-KW"/>
</dbReference>
<keyword evidence="3" id="KW-0808">Transferase</keyword>
<sequence length="534" mass="58458">MLPAVRRRLRAGVWLGWLLAALTWASPAAPEPVAEALQAALAAPSLTAGPPLYAPELLRPLYAARGHAPLWDARRADAARAELTGAAAHGLRAADYHLAAIDAQRADRSPAGQAMLDLLLSDGLLMLGSHVRGGKIEVGGLTPRRRLLAVDADLPARLQQAESAAAFLSGLSSSLAGYPRLQQALAHYRAIAATGGWPLLPDGPTLRPGDRDPLLAVLRQRLAREGMDGPVGDGEALFDAPLEAAVRRFQARHGLDVDGAIGRQTRRALNTPATVRVDQLIANLERRRWLGEAPGRRQVRVNVAAFTLEAIDGPAVALRMRVVVGQPYRPTPEFSDRIRYLVLNPYWEVPPRLAAQDKLPLIRRDPGYLAREHIRVLSGWAEDARQIDPPSIDWQRVRTPLPYRLRQDPGPWNALGRVKFMFPNGHDVYLHDTPARALFAHAERGFSSGCIRLQEPLALADWLLAGDPRWSPEALRAAIDGGNTRTVNLREPVPVYLLYWTAWVNSDGAVQFRRDIYDRDAPLAAALATPIQGD</sequence>
<dbReference type="KEGG" id="gbi:PG2T_07780"/>
<dbReference type="EMBL" id="CP014671">
    <property type="protein sequence ID" value="ANX04092.1"/>
    <property type="molecule type" value="Genomic_DNA"/>
</dbReference>
<proteinExistence type="inferred from homology"/>
<keyword evidence="8" id="KW-0732">Signal</keyword>
<dbReference type="GO" id="GO:0071555">
    <property type="term" value="P:cell wall organization"/>
    <property type="evidence" value="ECO:0007669"/>
    <property type="project" value="UniProtKB-UniRule"/>
</dbReference>
<dbReference type="FunCoup" id="A0A1B1YTP3">
    <property type="interactions" value="68"/>
</dbReference>
<accession>A0A1B1YTP3</accession>
<evidence type="ECO:0000256" key="4">
    <source>
        <dbReference type="ARBA" id="ARBA00022960"/>
    </source>
</evidence>
<keyword evidence="11" id="KW-1185">Reference proteome</keyword>
<dbReference type="Pfam" id="PF03734">
    <property type="entry name" value="YkuD"/>
    <property type="match status" value="1"/>
</dbReference>
<comment type="similarity">
    <text evidence="2">Belongs to the YkuD family.</text>
</comment>
<dbReference type="GO" id="GO:0004180">
    <property type="term" value="F:carboxypeptidase activity"/>
    <property type="evidence" value="ECO:0007669"/>
    <property type="project" value="UniProtKB-ARBA"/>
</dbReference>
<dbReference type="SUPFAM" id="SSF47090">
    <property type="entry name" value="PGBD-like"/>
    <property type="match status" value="1"/>
</dbReference>
<dbReference type="GO" id="GO:0008360">
    <property type="term" value="P:regulation of cell shape"/>
    <property type="evidence" value="ECO:0007669"/>
    <property type="project" value="UniProtKB-UniRule"/>
</dbReference>
<dbReference type="Pfam" id="PF01471">
    <property type="entry name" value="PG_binding_1"/>
    <property type="match status" value="1"/>
</dbReference>
<evidence type="ECO:0000259" key="9">
    <source>
        <dbReference type="PROSITE" id="PS52029"/>
    </source>
</evidence>
<comment type="pathway">
    <text evidence="1 7">Cell wall biogenesis; peptidoglycan biosynthesis.</text>
</comment>
<dbReference type="InParanoid" id="A0A1B1YTP3"/>
<dbReference type="Proteomes" id="UP000092952">
    <property type="component" value="Chromosome"/>
</dbReference>
<dbReference type="PANTHER" id="PTHR41533:SF2">
    <property type="entry name" value="BLR7131 PROTEIN"/>
    <property type="match status" value="1"/>
</dbReference>